<dbReference type="Gene3D" id="1.10.10.10">
    <property type="entry name" value="Winged helix-like DNA-binding domain superfamily/Winged helix DNA-binding domain"/>
    <property type="match status" value="1"/>
</dbReference>
<reference evidence="3" key="1">
    <citation type="submission" date="2018-11" db="EMBL/GenBank/DDBJ databases">
        <title>Comparative genomics of Parolsenella catena and Libanicoccus massiliensis: Reclassification of Libanicoccus massiliensis as Parolsenella massiliensis comb. nov.</title>
        <authorList>
            <person name="Sakamoto M."/>
            <person name="Ikeyama N."/>
            <person name="Murakami T."/>
            <person name="Mori H."/>
            <person name="Yuki M."/>
            <person name="Ohkuma M."/>
        </authorList>
    </citation>
    <scope>NUCLEOTIDE SEQUENCE [LARGE SCALE GENOMIC DNA]</scope>
    <source>
        <strain evidence="3">JCM 31932</strain>
    </source>
</reference>
<dbReference type="Pfam" id="PF13518">
    <property type="entry name" value="HTH_28"/>
    <property type="match status" value="1"/>
</dbReference>
<dbReference type="EMBL" id="AP019367">
    <property type="protein sequence ID" value="BBH49595.1"/>
    <property type="molecule type" value="Genomic_DNA"/>
</dbReference>
<keyword evidence="3" id="KW-1185">Reference proteome</keyword>
<dbReference type="GO" id="GO:0043565">
    <property type="term" value="F:sequence-specific DNA binding"/>
    <property type="evidence" value="ECO:0007669"/>
    <property type="project" value="InterPro"/>
</dbReference>
<feature type="domain" description="Insertion element IS150 protein InsJ-like helix-turn-helix" evidence="1">
    <location>
        <begin position="18"/>
        <end position="69"/>
    </location>
</feature>
<dbReference type="OrthoDB" id="3233355at2"/>
<evidence type="ECO:0000313" key="2">
    <source>
        <dbReference type="EMBL" id="BBH49595.1"/>
    </source>
</evidence>
<dbReference type="InterPro" id="IPR055247">
    <property type="entry name" value="InsJ-like_HTH"/>
</dbReference>
<evidence type="ECO:0000313" key="3">
    <source>
        <dbReference type="Proteomes" id="UP000273154"/>
    </source>
</evidence>
<dbReference type="InterPro" id="IPR036388">
    <property type="entry name" value="WH-like_DNA-bd_sf"/>
</dbReference>
<dbReference type="KEGG" id="pcat:Pcatena_01820"/>
<dbReference type="AlphaFoldDB" id="A0A3G9KA71"/>
<dbReference type="SUPFAM" id="SSF48295">
    <property type="entry name" value="TrpR-like"/>
    <property type="match status" value="1"/>
</dbReference>
<gene>
    <name evidence="2" type="ORF">Pcatena_01820</name>
</gene>
<dbReference type="GeneID" id="88848331"/>
<sequence>MPVMKGETRNSYPFETKMSAVKAHVEDGMTSAEAMKAYGIKSKSAFFRWCATYRDEGEDSLKPRKRGRPPKKRQ</sequence>
<dbReference type="RefSeq" id="WP_126420814.1">
    <property type="nucleotide sequence ID" value="NZ_AP019367.1"/>
</dbReference>
<dbReference type="InterPro" id="IPR010921">
    <property type="entry name" value="Trp_repressor/repl_initiator"/>
</dbReference>
<protein>
    <recommendedName>
        <fullName evidence="1">Insertion element IS150 protein InsJ-like helix-turn-helix domain-containing protein</fullName>
    </recommendedName>
</protein>
<evidence type="ECO:0000259" key="1">
    <source>
        <dbReference type="Pfam" id="PF13518"/>
    </source>
</evidence>
<dbReference type="Proteomes" id="UP000273154">
    <property type="component" value="Chromosome"/>
</dbReference>
<organism evidence="2 3">
    <name type="scientific">Parolsenella catena</name>
    <dbReference type="NCBI Taxonomy" id="2003188"/>
    <lineage>
        <taxon>Bacteria</taxon>
        <taxon>Bacillati</taxon>
        <taxon>Actinomycetota</taxon>
        <taxon>Coriobacteriia</taxon>
        <taxon>Coriobacteriales</taxon>
        <taxon>Atopobiaceae</taxon>
        <taxon>Parolsenella</taxon>
    </lineage>
</organism>
<proteinExistence type="predicted"/>
<accession>A0A3G9KA71</accession>
<name>A0A3G9KA71_9ACTN</name>